<organism evidence="9 10">
    <name type="scientific">Georgenia alba</name>
    <dbReference type="NCBI Taxonomy" id="2233858"/>
    <lineage>
        <taxon>Bacteria</taxon>
        <taxon>Bacillati</taxon>
        <taxon>Actinomycetota</taxon>
        <taxon>Actinomycetes</taxon>
        <taxon>Micrococcales</taxon>
        <taxon>Bogoriellaceae</taxon>
        <taxon>Georgenia</taxon>
    </lineage>
</organism>
<feature type="transmembrane region" description="Helical" evidence="8">
    <location>
        <begin position="123"/>
        <end position="146"/>
    </location>
</feature>
<dbReference type="RefSeq" id="WP_382393354.1">
    <property type="nucleotide sequence ID" value="NZ_JBHTCQ010000001.1"/>
</dbReference>
<evidence type="ECO:0000256" key="4">
    <source>
        <dbReference type="ARBA" id="ARBA00022475"/>
    </source>
</evidence>
<dbReference type="InterPro" id="IPR004776">
    <property type="entry name" value="Mem_transp_PIN-like"/>
</dbReference>
<reference evidence="10" key="1">
    <citation type="journal article" date="2019" name="Int. J. Syst. Evol. Microbiol.">
        <title>The Global Catalogue of Microorganisms (GCM) 10K type strain sequencing project: providing services to taxonomists for standard genome sequencing and annotation.</title>
        <authorList>
            <consortium name="The Broad Institute Genomics Platform"/>
            <consortium name="The Broad Institute Genome Sequencing Center for Infectious Disease"/>
            <person name="Wu L."/>
            <person name="Ma J."/>
        </authorList>
    </citation>
    <scope>NUCLEOTIDE SEQUENCE [LARGE SCALE GENOMIC DNA]</scope>
    <source>
        <strain evidence="10">JCM 1490</strain>
    </source>
</reference>
<name>A0ABW2Q6T7_9MICO</name>
<feature type="transmembrane region" description="Helical" evidence="8">
    <location>
        <begin position="96"/>
        <end position="117"/>
    </location>
</feature>
<comment type="caution">
    <text evidence="9">The sequence shown here is derived from an EMBL/GenBank/DDBJ whole genome shotgun (WGS) entry which is preliminary data.</text>
</comment>
<feature type="transmembrane region" description="Helical" evidence="8">
    <location>
        <begin position="260"/>
        <end position="281"/>
    </location>
</feature>
<dbReference type="EMBL" id="JBHTCQ010000001">
    <property type="protein sequence ID" value="MFC7405221.1"/>
    <property type="molecule type" value="Genomic_DNA"/>
</dbReference>
<evidence type="ECO:0000313" key="10">
    <source>
        <dbReference type="Proteomes" id="UP001596455"/>
    </source>
</evidence>
<evidence type="ECO:0000256" key="3">
    <source>
        <dbReference type="ARBA" id="ARBA00022448"/>
    </source>
</evidence>
<feature type="transmembrane region" description="Helical" evidence="8">
    <location>
        <begin position="63"/>
        <end position="84"/>
    </location>
</feature>
<evidence type="ECO:0000256" key="7">
    <source>
        <dbReference type="ARBA" id="ARBA00023136"/>
    </source>
</evidence>
<accession>A0ABW2Q6T7</accession>
<keyword evidence="6 8" id="KW-1133">Transmembrane helix</keyword>
<feature type="transmembrane region" description="Helical" evidence="8">
    <location>
        <begin position="293"/>
        <end position="315"/>
    </location>
</feature>
<keyword evidence="10" id="KW-1185">Reference proteome</keyword>
<comment type="subcellular location">
    <subcellularLocation>
        <location evidence="1">Cell membrane</location>
        <topology evidence="1">Multi-pass membrane protein</topology>
    </subcellularLocation>
</comment>
<dbReference type="InterPro" id="IPR038770">
    <property type="entry name" value="Na+/solute_symporter_sf"/>
</dbReference>
<evidence type="ECO:0000313" key="9">
    <source>
        <dbReference type="EMBL" id="MFC7405221.1"/>
    </source>
</evidence>
<keyword evidence="4" id="KW-1003">Cell membrane</keyword>
<evidence type="ECO:0000256" key="2">
    <source>
        <dbReference type="ARBA" id="ARBA00010145"/>
    </source>
</evidence>
<gene>
    <name evidence="9" type="ORF">ACFQQL_08890</name>
</gene>
<feature type="transmembrane region" description="Helical" evidence="8">
    <location>
        <begin position="6"/>
        <end position="25"/>
    </location>
</feature>
<keyword evidence="7 8" id="KW-0472">Membrane</keyword>
<keyword evidence="5 8" id="KW-0812">Transmembrane</keyword>
<dbReference type="PANTHER" id="PTHR36838:SF1">
    <property type="entry name" value="SLR1864 PROTEIN"/>
    <property type="match status" value="1"/>
</dbReference>
<feature type="transmembrane region" description="Helical" evidence="8">
    <location>
        <begin position="229"/>
        <end position="254"/>
    </location>
</feature>
<evidence type="ECO:0000256" key="6">
    <source>
        <dbReference type="ARBA" id="ARBA00022989"/>
    </source>
</evidence>
<feature type="transmembrane region" description="Helical" evidence="8">
    <location>
        <begin position="32"/>
        <end position="51"/>
    </location>
</feature>
<dbReference type="PANTHER" id="PTHR36838">
    <property type="entry name" value="AUXIN EFFLUX CARRIER FAMILY PROTEIN"/>
    <property type="match status" value="1"/>
</dbReference>
<evidence type="ECO:0000256" key="5">
    <source>
        <dbReference type="ARBA" id="ARBA00022692"/>
    </source>
</evidence>
<proteinExistence type="inferred from homology"/>
<evidence type="ECO:0000256" key="1">
    <source>
        <dbReference type="ARBA" id="ARBA00004651"/>
    </source>
</evidence>
<protein>
    <submittedName>
        <fullName evidence="9">AEC family transporter</fullName>
    </submittedName>
</protein>
<dbReference type="Pfam" id="PF03547">
    <property type="entry name" value="Mem_trans"/>
    <property type="match status" value="1"/>
</dbReference>
<comment type="similarity">
    <text evidence="2">Belongs to the auxin efflux carrier (TC 2.A.69) family.</text>
</comment>
<keyword evidence="3" id="KW-0813">Transport</keyword>
<dbReference type="Gene3D" id="1.20.1530.20">
    <property type="match status" value="1"/>
</dbReference>
<feature type="transmembrane region" description="Helical" evidence="8">
    <location>
        <begin position="166"/>
        <end position="186"/>
    </location>
</feature>
<feature type="transmembrane region" description="Helical" evidence="8">
    <location>
        <begin position="198"/>
        <end position="217"/>
    </location>
</feature>
<evidence type="ECO:0000256" key="8">
    <source>
        <dbReference type="SAM" id="Phobius"/>
    </source>
</evidence>
<dbReference type="Proteomes" id="UP001596455">
    <property type="component" value="Unassembled WGS sequence"/>
</dbReference>
<sequence>MRAAVGALLPFFVLLGVGLVLGRFARFRDAEPILTAFVFYVALPCFLFDTLAGTDPAGSGVPVGMLAVAVAVAALVATALALPLGRGRRRGAGSEVALAAGYANVGYLGIPVAVGLLGEGAGLAAGLAQLAHNVVFMVGYPVLAIARRGRGEGLGPALWETTRRAILLNPVTISVAAGLLVAHLGIRPPHALTASIDLLAGAAVPGALVAVGLTLGPSLRALTSGGVRVLDVGAAVTTKLLLLPVATWGALALLAPRLDATWTGTLVLMAAMPTSTTAFVLAREYGGDGRTAAATIAASTLAAMLTIPLVAALLLP</sequence>